<dbReference type="EMBL" id="PYMA01000001">
    <property type="protein sequence ID" value="PSW22273.1"/>
    <property type="molecule type" value="Genomic_DNA"/>
</dbReference>
<protein>
    <recommendedName>
        <fullName evidence="4">Porin</fullName>
    </recommendedName>
</protein>
<dbReference type="Proteomes" id="UP000241771">
    <property type="component" value="Unassembled WGS sequence"/>
</dbReference>
<reference evidence="2 3" key="1">
    <citation type="submission" date="2018-01" db="EMBL/GenBank/DDBJ databases">
        <title>Whole genome sequencing of Histamine producing bacteria.</title>
        <authorList>
            <person name="Butler K."/>
        </authorList>
    </citation>
    <scope>NUCLEOTIDE SEQUENCE [LARGE SCALE GENOMIC DNA]</scope>
    <source>
        <strain evidence="2 3">DSM 100436</strain>
    </source>
</reference>
<evidence type="ECO:0000256" key="1">
    <source>
        <dbReference type="SAM" id="SignalP"/>
    </source>
</evidence>
<feature type="signal peptide" evidence="1">
    <location>
        <begin position="1"/>
        <end position="20"/>
    </location>
</feature>
<proteinExistence type="predicted"/>
<gene>
    <name evidence="2" type="ORF">C9I98_03145</name>
</gene>
<keyword evidence="1" id="KW-0732">Signal</keyword>
<evidence type="ECO:0000313" key="3">
    <source>
        <dbReference type="Proteomes" id="UP000241771"/>
    </source>
</evidence>
<dbReference type="OrthoDB" id="1188513at2"/>
<feature type="chain" id="PRO_5015395239" description="Porin" evidence="1">
    <location>
        <begin position="21"/>
        <end position="394"/>
    </location>
</feature>
<name>A0A2T3P166_9GAMM</name>
<comment type="caution">
    <text evidence="2">The sequence shown here is derived from an EMBL/GenBank/DDBJ whole genome shotgun (WGS) entry which is preliminary data.</text>
</comment>
<sequence>MTSPRLWLLPCWFFIASSYAAIDNSRYDLSVNGLWFAEQKILGPTPSYRHEERLYQTSYGVQGQAEWQGSLANLPWRVAIFGNWDEQDPERRYWDIREAHATKIWQDFELTAGISRVFWGVSESINVVNVINQADLTESFDGKVKLGQPMISLFYAASEADITLIYMPVFRERLYPLRPNTGMKLADNAVFEDGKEDGGWATRAKFYTDNGEWAIGAFTGTRRVPILRPSPSSGRLMPYYIQTHNLLFDGLYLGEVLTPKIEVKAGRELDDNFVAINAGVEYRTYPNISNLNEVTLIGEYLYDSRKETVENHGQNDVFIGMRAEIGTDSDMKLLFSHDLSYASQYLELSLQYRINDYVRLMGKATSIMNASPDDMSLYPYKDEDFVRASLHVAF</sequence>
<organism evidence="2 3">
    <name type="scientific">Photobacterium sanctipauli</name>
    <dbReference type="NCBI Taxonomy" id="1342794"/>
    <lineage>
        <taxon>Bacteria</taxon>
        <taxon>Pseudomonadati</taxon>
        <taxon>Pseudomonadota</taxon>
        <taxon>Gammaproteobacteria</taxon>
        <taxon>Vibrionales</taxon>
        <taxon>Vibrionaceae</taxon>
        <taxon>Photobacterium</taxon>
    </lineage>
</organism>
<dbReference type="RefSeq" id="WP_036821269.1">
    <property type="nucleotide sequence ID" value="NZ_JGVO01000320.1"/>
</dbReference>
<evidence type="ECO:0008006" key="4">
    <source>
        <dbReference type="Google" id="ProtNLM"/>
    </source>
</evidence>
<evidence type="ECO:0000313" key="2">
    <source>
        <dbReference type="EMBL" id="PSW22273.1"/>
    </source>
</evidence>
<accession>A0A2T3P166</accession>
<dbReference type="AlphaFoldDB" id="A0A2T3P166"/>
<keyword evidence="3" id="KW-1185">Reference proteome</keyword>